<proteinExistence type="inferred from homology"/>
<dbReference type="Gene3D" id="3.90.920.10">
    <property type="entry name" value="DNA primase, PRIM domain"/>
    <property type="match status" value="1"/>
</dbReference>
<dbReference type="OrthoDB" id="19606at2759"/>
<dbReference type="InterPro" id="IPR002755">
    <property type="entry name" value="DNA_primase_S"/>
</dbReference>
<accession>T0LDK8</accession>
<dbReference type="GO" id="GO:0006269">
    <property type="term" value="P:DNA replication, synthesis of primer"/>
    <property type="evidence" value="ECO:0007669"/>
    <property type="project" value="InterPro"/>
</dbReference>
<dbReference type="PANTHER" id="PTHR10536">
    <property type="entry name" value="DNA PRIMASE SMALL SUBUNIT"/>
    <property type="match status" value="1"/>
</dbReference>
<keyword evidence="3" id="KW-1185">Reference proteome</keyword>
<protein>
    <submittedName>
        <fullName evidence="2">Dna primase small subunit</fullName>
    </submittedName>
</protein>
<organism evidence="2 3">
    <name type="scientific">Vairimorpha apis BRL 01</name>
    <dbReference type="NCBI Taxonomy" id="1037528"/>
    <lineage>
        <taxon>Eukaryota</taxon>
        <taxon>Fungi</taxon>
        <taxon>Fungi incertae sedis</taxon>
        <taxon>Microsporidia</taxon>
        <taxon>Nosematidae</taxon>
        <taxon>Vairimorpha</taxon>
    </lineage>
</organism>
<comment type="similarity">
    <text evidence="1">Belongs to the eukaryotic-type primase small subunit family.</text>
</comment>
<dbReference type="GO" id="GO:0003899">
    <property type="term" value="F:DNA-directed RNA polymerase activity"/>
    <property type="evidence" value="ECO:0007669"/>
    <property type="project" value="InterPro"/>
</dbReference>
<dbReference type="VEuPathDB" id="MicrosporidiaDB:NAPIS_ORF00044"/>
<name>T0LDK8_9MICR</name>
<reference evidence="2 3" key="1">
    <citation type="journal article" date="2013" name="BMC Genomics">
        <title>Genome sequencing and comparative genomics of honey bee microsporidia, Nosema apis reveal novel insights into host-parasite interactions.</title>
        <authorList>
            <person name="Chen Yp."/>
            <person name="Pettis J.S."/>
            <person name="Zhao Y."/>
            <person name="Liu X."/>
            <person name="Tallon L.J."/>
            <person name="Sadzewicz L.D."/>
            <person name="Li R."/>
            <person name="Zheng H."/>
            <person name="Huang S."/>
            <person name="Zhang X."/>
            <person name="Hamilton M.C."/>
            <person name="Pernal S.F."/>
            <person name="Melathopoulos A.P."/>
            <person name="Yan X."/>
            <person name="Evans J.D."/>
        </authorList>
    </citation>
    <scope>NUCLEOTIDE SEQUENCE [LARGE SCALE GENOMIC DNA]</scope>
    <source>
        <strain evidence="2 3">BRL 01</strain>
    </source>
</reference>
<dbReference type="Pfam" id="PF01896">
    <property type="entry name" value="DNA_primase_S"/>
    <property type="match status" value="1"/>
</dbReference>
<dbReference type="HOGENOM" id="CLU_028288_3_1_1"/>
<dbReference type="Proteomes" id="UP000053780">
    <property type="component" value="Unassembled WGS sequence"/>
</dbReference>
<dbReference type="EMBL" id="KE646853">
    <property type="protein sequence ID" value="EQB62388.1"/>
    <property type="molecule type" value="Genomic_DNA"/>
</dbReference>
<sequence>MNSNFLKIYYEQFFPADLLYEWLKIDEYREMSFCFIDGKYARNLIFPTLEEFIKKLISDAPAKIDVGGIYDVRPIKNIKKKFCIKNLTCCNEKIICEKCFPLIKVSVELLNYILKDELGFNNLAFVFSGRRGLHCWVNDSSSKKYNGIVRGNIVNYFEIVVEKKIYVDKYTEIMRKYESLFFDRKVNIDELYKLFL</sequence>
<dbReference type="AlphaFoldDB" id="T0LDK8"/>
<evidence type="ECO:0000313" key="2">
    <source>
        <dbReference type="EMBL" id="EQB62388.1"/>
    </source>
</evidence>
<gene>
    <name evidence="2" type="ORF">NAPIS_ORF00044</name>
</gene>
<dbReference type="SUPFAM" id="SSF56747">
    <property type="entry name" value="Prim-pol domain"/>
    <property type="match status" value="1"/>
</dbReference>
<evidence type="ECO:0000313" key="3">
    <source>
        <dbReference type="Proteomes" id="UP000053780"/>
    </source>
</evidence>
<evidence type="ECO:0000256" key="1">
    <source>
        <dbReference type="ARBA" id="ARBA00009762"/>
    </source>
</evidence>